<sequence>MSSLSEILVEVEKRGGKEDVEVELSCNLSEADLSRLKDQLFMMGFELQAQGADSEGRNSDDRRLVLKKEHYNELAVREVFNTSVQSKEGVSDSQTPKSALKSKKDNFMDKSQRMDEELAAVRAEKAKQYKNSSGSGSSRGANSACSTSSGAGGSSDSHSSLRRFMNFDWFTSMFSSRRRGTTQRERMHLDSSYYRSKNTGCCGSGCG</sequence>
<proteinExistence type="predicted"/>
<evidence type="ECO:0000256" key="1">
    <source>
        <dbReference type="SAM" id="MobiDB-lite"/>
    </source>
</evidence>
<reference evidence="2" key="1">
    <citation type="submission" date="2022-10" db="EMBL/GenBank/DDBJ databases">
        <title>Adaptive evolution leads to modifications in subtelomeric GC content in a zoonotic Cryptosporidium species.</title>
        <authorList>
            <person name="Li J."/>
            <person name="Feng Y."/>
            <person name="Xiao L."/>
        </authorList>
    </citation>
    <scope>NUCLEOTIDE SEQUENCE</scope>
    <source>
        <strain evidence="2">33844</strain>
    </source>
</reference>
<dbReference type="EMBL" id="JAPCXC010000031">
    <property type="protein sequence ID" value="KAJ1609714.1"/>
    <property type="molecule type" value="Genomic_DNA"/>
</dbReference>
<comment type="caution">
    <text evidence="2">The sequence shown here is derived from an EMBL/GenBank/DDBJ whole genome shotgun (WGS) entry which is preliminary data.</text>
</comment>
<feature type="region of interest" description="Disordered" evidence="1">
    <location>
        <begin position="85"/>
        <end position="110"/>
    </location>
</feature>
<accession>A0A9D5HVA5</accession>
<protein>
    <submittedName>
        <fullName evidence="2">Uncharacterized protein</fullName>
    </submittedName>
</protein>
<name>A0A9D5HVA5_9CRYT</name>
<organism evidence="2">
    <name type="scientific">Cryptosporidium canis</name>
    <dbReference type="NCBI Taxonomy" id="195482"/>
    <lineage>
        <taxon>Eukaryota</taxon>
        <taxon>Sar</taxon>
        <taxon>Alveolata</taxon>
        <taxon>Apicomplexa</taxon>
        <taxon>Conoidasida</taxon>
        <taxon>Coccidia</taxon>
        <taxon>Eucoccidiorida</taxon>
        <taxon>Eimeriorina</taxon>
        <taxon>Cryptosporidiidae</taxon>
        <taxon>Cryptosporidium</taxon>
    </lineage>
</organism>
<feature type="region of interest" description="Disordered" evidence="1">
    <location>
        <begin position="124"/>
        <end position="159"/>
    </location>
</feature>
<feature type="compositionally biased region" description="Polar residues" evidence="1">
    <location>
        <begin position="85"/>
        <end position="97"/>
    </location>
</feature>
<evidence type="ECO:0000313" key="2">
    <source>
        <dbReference type="EMBL" id="KAJ1609714.1"/>
    </source>
</evidence>
<gene>
    <name evidence="2" type="ORF">OJ253_1489</name>
</gene>
<dbReference type="AlphaFoldDB" id="A0A9D5HVA5"/>
<dbReference type="Proteomes" id="UP001067231">
    <property type="component" value="Unassembled WGS sequence"/>
</dbReference>
<feature type="compositionally biased region" description="Low complexity" evidence="1">
    <location>
        <begin position="131"/>
        <end position="158"/>
    </location>
</feature>
<dbReference type="OrthoDB" id="342947at2759"/>